<dbReference type="SUPFAM" id="SSF51735">
    <property type="entry name" value="NAD(P)-binding Rossmann-fold domains"/>
    <property type="match status" value="1"/>
</dbReference>
<dbReference type="PANTHER" id="PTHR46278:SF2">
    <property type="entry name" value="ASPARTATE-SEMIALDEHYDE DEHYDROGENASE"/>
    <property type="match status" value="1"/>
</dbReference>
<name>A0A382BGT2_9ZZZZ</name>
<dbReference type="InterPro" id="IPR036291">
    <property type="entry name" value="NAD(P)-bd_dom_sf"/>
</dbReference>
<dbReference type="NCBIfam" id="NF011456">
    <property type="entry name" value="PRK14874.1"/>
    <property type="match status" value="1"/>
</dbReference>
<comment type="catalytic activity">
    <reaction evidence="11">
        <text>L-aspartate 4-semialdehyde + phosphate + NADP(+) = 4-phospho-L-aspartate + NADPH + H(+)</text>
        <dbReference type="Rhea" id="RHEA:24284"/>
        <dbReference type="ChEBI" id="CHEBI:15378"/>
        <dbReference type="ChEBI" id="CHEBI:43474"/>
        <dbReference type="ChEBI" id="CHEBI:57535"/>
        <dbReference type="ChEBI" id="CHEBI:57783"/>
        <dbReference type="ChEBI" id="CHEBI:58349"/>
        <dbReference type="ChEBI" id="CHEBI:537519"/>
        <dbReference type="EC" id="1.2.1.11"/>
    </reaction>
</comment>
<feature type="non-terminal residue" evidence="13">
    <location>
        <position position="285"/>
    </location>
</feature>
<keyword evidence="4" id="KW-0028">Amino-acid biosynthesis</keyword>
<dbReference type="EC" id="1.2.1.11" evidence="3"/>
<dbReference type="AlphaFoldDB" id="A0A382BGT2"/>
<dbReference type="EMBL" id="UINC01029533">
    <property type="protein sequence ID" value="SVB12413.1"/>
    <property type="molecule type" value="Genomic_DNA"/>
</dbReference>
<evidence type="ECO:0000256" key="2">
    <source>
        <dbReference type="ARBA" id="ARBA00011738"/>
    </source>
</evidence>
<keyword evidence="9" id="KW-0457">Lysine biosynthesis</keyword>
<keyword evidence="6" id="KW-0521">NADP</keyword>
<proteinExistence type="inferred from homology"/>
<keyword evidence="8" id="KW-0560">Oxidoreductase</keyword>
<dbReference type="InterPro" id="IPR000534">
    <property type="entry name" value="Semialdehyde_DH_NAD-bd"/>
</dbReference>
<evidence type="ECO:0000256" key="4">
    <source>
        <dbReference type="ARBA" id="ARBA00022605"/>
    </source>
</evidence>
<dbReference type="Pfam" id="PF02774">
    <property type="entry name" value="Semialdhyde_dhC"/>
    <property type="match status" value="1"/>
</dbReference>
<feature type="domain" description="Semialdehyde dehydrogenase NAD-binding" evidence="12">
    <location>
        <begin position="9"/>
        <end position="124"/>
    </location>
</feature>
<dbReference type="Gene3D" id="3.30.360.10">
    <property type="entry name" value="Dihydrodipicolinate Reductase, domain 2"/>
    <property type="match status" value="1"/>
</dbReference>
<evidence type="ECO:0000256" key="6">
    <source>
        <dbReference type="ARBA" id="ARBA00022857"/>
    </source>
</evidence>
<dbReference type="SMART" id="SM00859">
    <property type="entry name" value="Semialdhyde_dh"/>
    <property type="match status" value="1"/>
</dbReference>
<accession>A0A382BGT2</accession>
<evidence type="ECO:0000256" key="10">
    <source>
        <dbReference type="ARBA" id="ARBA00023167"/>
    </source>
</evidence>
<gene>
    <name evidence="13" type="ORF">METZ01_LOCUS165267</name>
</gene>
<dbReference type="GO" id="GO:0051287">
    <property type="term" value="F:NAD binding"/>
    <property type="evidence" value="ECO:0007669"/>
    <property type="project" value="InterPro"/>
</dbReference>
<dbReference type="GO" id="GO:0009088">
    <property type="term" value="P:threonine biosynthetic process"/>
    <property type="evidence" value="ECO:0007669"/>
    <property type="project" value="UniProtKB-KW"/>
</dbReference>
<dbReference type="CDD" id="cd02316">
    <property type="entry name" value="VcASADH2_like_N"/>
    <property type="match status" value="1"/>
</dbReference>
<evidence type="ECO:0000256" key="1">
    <source>
        <dbReference type="ARBA" id="ARBA00010584"/>
    </source>
</evidence>
<dbReference type="GO" id="GO:0050661">
    <property type="term" value="F:NADP binding"/>
    <property type="evidence" value="ECO:0007669"/>
    <property type="project" value="InterPro"/>
</dbReference>
<organism evidence="13">
    <name type="scientific">marine metagenome</name>
    <dbReference type="NCBI Taxonomy" id="408172"/>
    <lineage>
        <taxon>unclassified sequences</taxon>
        <taxon>metagenomes</taxon>
        <taxon>ecological metagenomes</taxon>
    </lineage>
</organism>
<dbReference type="PANTHER" id="PTHR46278">
    <property type="entry name" value="DEHYDROGENASE, PUTATIVE-RELATED"/>
    <property type="match status" value="1"/>
</dbReference>
<evidence type="ECO:0000256" key="9">
    <source>
        <dbReference type="ARBA" id="ARBA00023154"/>
    </source>
</evidence>
<dbReference type="InterPro" id="IPR012280">
    <property type="entry name" value="Semialdhyde_DH_dimer_dom"/>
</dbReference>
<dbReference type="SUPFAM" id="SSF55347">
    <property type="entry name" value="Glyceraldehyde-3-phosphate dehydrogenase-like, C-terminal domain"/>
    <property type="match status" value="1"/>
</dbReference>
<keyword evidence="10" id="KW-0486">Methionine biosynthesis</keyword>
<evidence type="ECO:0000256" key="11">
    <source>
        <dbReference type="ARBA" id="ARBA00047891"/>
    </source>
</evidence>
<dbReference type="Pfam" id="PF01118">
    <property type="entry name" value="Semialdhyde_dh"/>
    <property type="match status" value="1"/>
</dbReference>
<dbReference type="GO" id="GO:0019877">
    <property type="term" value="P:diaminopimelate biosynthetic process"/>
    <property type="evidence" value="ECO:0007669"/>
    <property type="project" value="UniProtKB-KW"/>
</dbReference>
<keyword evidence="7" id="KW-0220">Diaminopimelate biosynthesis</keyword>
<dbReference type="GO" id="GO:0009097">
    <property type="term" value="P:isoleucine biosynthetic process"/>
    <property type="evidence" value="ECO:0007669"/>
    <property type="project" value="InterPro"/>
</dbReference>
<dbReference type="GO" id="GO:0009089">
    <property type="term" value="P:lysine biosynthetic process via diaminopimelate"/>
    <property type="evidence" value="ECO:0007669"/>
    <property type="project" value="InterPro"/>
</dbReference>
<dbReference type="Gene3D" id="3.40.50.720">
    <property type="entry name" value="NAD(P)-binding Rossmann-like Domain"/>
    <property type="match status" value="1"/>
</dbReference>
<protein>
    <recommendedName>
        <fullName evidence="3">aspartate-semialdehyde dehydrogenase</fullName>
        <ecNumber evidence="3">1.2.1.11</ecNumber>
    </recommendedName>
</protein>
<evidence type="ECO:0000313" key="13">
    <source>
        <dbReference type="EMBL" id="SVB12413.1"/>
    </source>
</evidence>
<dbReference type="GO" id="GO:0009086">
    <property type="term" value="P:methionine biosynthetic process"/>
    <property type="evidence" value="ECO:0007669"/>
    <property type="project" value="UniProtKB-KW"/>
</dbReference>
<dbReference type="PIRSF" id="PIRSF000148">
    <property type="entry name" value="ASA_dh"/>
    <property type="match status" value="1"/>
</dbReference>
<evidence type="ECO:0000256" key="7">
    <source>
        <dbReference type="ARBA" id="ARBA00022915"/>
    </source>
</evidence>
<sequence length="285" mass="31453">MIDKKDKYNVSVVGATGAVGRRMLATLEERNFPVRRLSALASARSVGQKLPFRGGEIEVKELREDSFMGTDIALFSAGSSISKKYAPIAVESGCVAIDNSSAWRMEKGVPLIVPEVNPSALGEKYGIIANPNCSTIQMVVALKPLHDRYRVRRVVVSTYQSVSGSGQKAIEELKQQSRKILDGKPVQCNVYPHQIAFNCLPHIDTFMENGYTKEEMKMIDETRKILGDNTIEVSPTAVRVPVFYSHSESVCVETELPMDVDEIKDLLSSSPGISLVDNPEKNEYP</sequence>
<evidence type="ECO:0000256" key="5">
    <source>
        <dbReference type="ARBA" id="ARBA00022697"/>
    </source>
</evidence>
<reference evidence="13" key="1">
    <citation type="submission" date="2018-05" db="EMBL/GenBank/DDBJ databases">
        <authorList>
            <person name="Lanie J.A."/>
            <person name="Ng W.-L."/>
            <person name="Kazmierczak K.M."/>
            <person name="Andrzejewski T.M."/>
            <person name="Davidsen T.M."/>
            <person name="Wayne K.J."/>
            <person name="Tettelin H."/>
            <person name="Glass J.I."/>
            <person name="Rusch D."/>
            <person name="Podicherti R."/>
            <person name="Tsui H.-C.T."/>
            <person name="Winkler M.E."/>
        </authorList>
    </citation>
    <scope>NUCLEOTIDE SEQUENCE</scope>
</reference>
<evidence type="ECO:0000256" key="3">
    <source>
        <dbReference type="ARBA" id="ARBA00013120"/>
    </source>
</evidence>
<dbReference type="CDD" id="cd18131">
    <property type="entry name" value="ASADH_C_bac_euk_like"/>
    <property type="match status" value="1"/>
</dbReference>
<dbReference type="NCBIfam" id="TIGR01296">
    <property type="entry name" value="asd_B"/>
    <property type="match status" value="1"/>
</dbReference>
<evidence type="ECO:0000256" key="8">
    <source>
        <dbReference type="ARBA" id="ARBA00023002"/>
    </source>
</evidence>
<dbReference type="GO" id="GO:0004073">
    <property type="term" value="F:aspartate-semialdehyde dehydrogenase activity"/>
    <property type="evidence" value="ECO:0007669"/>
    <property type="project" value="UniProtKB-EC"/>
</dbReference>
<comment type="subunit">
    <text evidence="2">Homodimer.</text>
</comment>
<dbReference type="GO" id="GO:0046983">
    <property type="term" value="F:protein dimerization activity"/>
    <property type="evidence" value="ECO:0007669"/>
    <property type="project" value="InterPro"/>
</dbReference>
<dbReference type="InterPro" id="IPR005986">
    <property type="entry name" value="Asp_semialdehyde_DH_beta"/>
</dbReference>
<evidence type="ECO:0000259" key="12">
    <source>
        <dbReference type="SMART" id="SM00859"/>
    </source>
</evidence>
<comment type="similarity">
    <text evidence="1">Belongs to the aspartate-semialdehyde dehydrogenase family.</text>
</comment>
<keyword evidence="5" id="KW-0791">Threonine biosynthesis</keyword>